<dbReference type="InterPro" id="IPR000847">
    <property type="entry name" value="LysR_HTH_N"/>
</dbReference>
<evidence type="ECO:0000256" key="2">
    <source>
        <dbReference type="ARBA" id="ARBA00023015"/>
    </source>
</evidence>
<accession>A0ABV8UZG6</accession>
<dbReference type="PROSITE" id="PS50931">
    <property type="entry name" value="HTH_LYSR"/>
    <property type="match status" value="1"/>
</dbReference>
<dbReference type="EMBL" id="JBHSCX010000001">
    <property type="protein sequence ID" value="MFC4360817.1"/>
    <property type="molecule type" value="Genomic_DNA"/>
</dbReference>
<dbReference type="Pfam" id="PF03466">
    <property type="entry name" value="LysR_substrate"/>
    <property type="match status" value="1"/>
</dbReference>
<evidence type="ECO:0000313" key="6">
    <source>
        <dbReference type="EMBL" id="MFC4360817.1"/>
    </source>
</evidence>
<dbReference type="Proteomes" id="UP001595840">
    <property type="component" value="Unassembled WGS sequence"/>
</dbReference>
<comment type="similarity">
    <text evidence="1">Belongs to the LysR transcriptional regulatory family.</text>
</comment>
<dbReference type="PANTHER" id="PTHR30118">
    <property type="entry name" value="HTH-TYPE TRANSCRIPTIONAL REGULATOR LEUO-RELATED"/>
    <property type="match status" value="1"/>
</dbReference>
<evidence type="ECO:0000256" key="1">
    <source>
        <dbReference type="ARBA" id="ARBA00009437"/>
    </source>
</evidence>
<dbReference type="CDD" id="cd08417">
    <property type="entry name" value="PBP2_Nitroaromatics_like"/>
    <property type="match status" value="1"/>
</dbReference>
<dbReference type="Gene3D" id="1.10.10.10">
    <property type="entry name" value="Winged helix-like DNA-binding domain superfamily/Winged helix DNA-binding domain"/>
    <property type="match status" value="1"/>
</dbReference>
<keyword evidence="3" id="KW-0238">DNA-binding</keyword>
<sequence length="296" mass="33513">MRLQQLDLNLFVVFDAIYRERNLTRVAKQLHITQPAVSNALNRLREQLNDPLFERAHKGMVPTPVAESMIERVREALGLLASSIETPALFEPATSQKNFQFAMNDLAESLVLGPLLAQVNQLAPDMSVASVNLPRREIVAELASGSLDFAIDVPFLPMADLRHAPLLQQPYVCAFRPGHPALEQPLDLPQYLALRHLHVSSRRTGFGYIDNALHQLGQSRNIQLRVQHYLVAPDIVRSTDLVWTLPRPLAEKFGLEVRPLPFELPGLELQLFWHRRNDESAANEWLRNLLLATPMQ</sequence>
<protein>
    <submittedName>
        <fullName evidence="6">LysR family transcriptional regulator</fullName>
    </submittedName>
</protein>
<dbReference type="PANTHER" id="PTHR30118:SF15">
    <property type="entry name" value="TRANSCRIPTIONAL REGULATORY PROTEIN"/>
    <property type="match status" value="1"/>
</dbReference>
<keyword evidence="4" id="KW-0804">Transcription</keyword>
<dbReference type="InterPro" id="IPR036390">
    <property type="entry name" value="WH_DNA-bd_sf"/>
</dbReference>
<dbReference type="PRINTS" id="PR00039">
    <property type="entry name" value="HTHLYSR"/>
</dbReference>
<dbReference type="Gene3D" id="3.40.190.10">
    <property type="entry name" value="Periplasmic binding protein-like II"/>
    <property type="match status" value="2"/>
</dbReference>
<reference evidence="7" key="1">
    <citation type="journal article" date="2019" name="Int. J. Syst. Evol. Microbiol.">
        <title>The Global Catalogue of Microorganisms (GCM) 10K type strain sequencing project: providing services to taxonomists for standard genome sequencing and annotation.</title>
        <authorList>
            <consortium name="The Broad Institute Genomics Platform"/>
            <consortium name="The Broad Institute Genome Sequencing Center for Infectious Disease"/>
            <person name="Wu L."/>
            <person name="Ma J."/>
        </authorList>
    </citation>
    <scope>NUCLEOTIDE SEQUENCE [LARGE SCALE GENOMIC DNA]</scope>
    <source>
        <strain evidence="7">CECT 8570</strain>
    </source>
</reference>
<proteinExistence type="inferred from homology"/>
<evidence type="ECO:0000256" key="3">
    <source>
        <dbReference type="ARBA" id="ARBA00023125"/>
    </source>
</evidence>
<dbReference type="SUPFAM" id="SSF46785">
    <property type="entry name" value="Winged helix' DNA-binding domain"/>
    <property type="match status" value="1"/>
</dbReference>
<dbReference type="InterPro" id="IPR005119">
    <property type="entry name" value="LysR_subst-bd"/>
</dbReference>
<dbReference type="SUPFAM" id="SSF53850">
    <property type="entry name" value="Periplasmic binding protein-like II"/>
    <property type="match status" value="1"/>
</dbReference>
<evidence type="ECO:0000313" key="7">
    <source>
        <dbReference type="Proteomes" id="UP001595840"/>
    </source>
</evidence>
<gene>
    <name evidence="6" type="ORF">ACFOX3_00815</name>
</gene>
<name>A0ABV8UZG6_9GAMM</name>
<dbReference type="Pfam" id="PF00126">
    <property type="entry name" value="HTH_1"/>
    <property type="match status" value="1"/>
</dbReference>
<dbReference type="InterPro" id="IPR050389">
    <property type="entry name" value="LysR-type_TF"/>
</dbReference>
<comment type="caution">
    <text evidence="6">The sequence shown here is derived from an EMBL/GenBank/DDBJ whole genome shotgun (WGS) entry which is preliminary data.</text>
</comment>
<dbReference type="InterPro" id="IPR036388">
    <property type="entry name" value="WH-like_DNA-bd_sf"/>
</dbReference>
<keyword evidence="2" id="KW-0805">Transcription regulation</keyword>
<feature type="domain" description="HTH lysR-type" evidence="5">
    <location>
        <begin position="6"/>
        <end position="63"/>
    </location>
</feature>
<keyword evidence="7" id="KW-1185">Reference proteome</keyword>
<evidence type="ECO:0000259" key="5">
    <source>
        <dbReference type="PROSITE" id="PS50931"/>
    </source>
</evidence>
<evidence type="ECO:0000256" key="4">
    <source>
        <dbReference type="ARBA" id="ARBA00023163"/>
    </source>
</evidence>
<dbReference type="RefSeq" id="WP_290264692.1">
    <property type="nucleotide sequence ID" value="NZ_JAUFQG010000006.1"/>
</dbReference>
<organism evidence="6 7">
    <name type="scientific">Simiduia curdlanivorans</name>
    <dbReference type="NCBI Taxonomy" id="1492769"/>
    <lineage>
        <taxon>Bacteria</taxon>
        <taxon>Pseudomonadati</taxon>
        <taxon>Pseudomonadota</taxon>
        <taxon>Gammaproteobacteria</taxon>
        <taxon>Cellvibrionales</taxon>
        <taxon>Cellvibrionaceae</taxon>
        <taxon>Simiduia</taxon>
    </lineage>
</organism>
<dbReference type="InterPro" id="IPR037402">
    <property type="entry name" value="YidZ_PBP2"/>
</dbReference>